<protein>
    <submittedName>
        <fullName evidence="1">Uncharacterized protein</fullName>
    </submittedName>
</protein>
<organism evidence="2">
    <name type="scientific">Salpingoeca rosetta (strain ATCC 50818 / BSB-021)</name>
    <dbReference type="NCBI Taxonomy" id="946362"/>
    <lineage>
        <taxon>Eukaryota</taxon>
        <taxon>Choanoflagellata</taxon>
        <taxon>Craspedida</taxon>
        <taxon>Salpingoecidae</taxon>
        <taxon>Salpingoeca</taxon>
    </lineage>
</organism>
<evidence type="ECO:0000313" key="2">
    <source>
        <dbReference type="Proteomes" id="UP000007799"/>
    </source>
</evidence>
<dbReference type="GeneID" id="16073511"/>
<name>F2UDI6_SALR5</name>
<proteinExistence type="predicted"/>
<dbReference type="RefSeq" id="XP_004992938.1">
    <property type="nucleotide sequence ID" value="XM_004992881.1"/>
</dbReference>
<dbReference type="InParanoid" id="F2UDI6"/>
<dbReference type="AlphaFoldDB" id="F2UDI6"/>
<reference evidence="1" key="1">
    <citation type="submission" date="2009-08" db="EMBL/GenBank/DDBJ databases">
        <title>Annotation of Salpingoeca rosetta.</title>
        <authorList>
            <consortium name="The Broad Institute Genome Sequencing Platform"/>
            <person name="Russ C."/>
            <person name="Cuomo C."/>
            <person name="Burger G."/>
            <person name="Gray M.W."/>
            <person name="Holland P.W.H."/>
            <person name="King N."/>
            <person name="Lang F.B.F."/>
            <person name="Roger A.J."/>
            <person name="Ruiz-Trillo I."/>
            <person name="Young S.K."/>
            <person name="Zeng Q."/>
            <person name="Gargeya S."/>
            <person name="Alvarado L."/>
            <person name="Berlin A."/>
            <person name="Chapman S.B."/>
            <person name="Chen Z."/>
            <person name="Freedman E."/>
            <person name="Gellesch M."/>
            <person name="Goldberg J."/>
            <person name="Griggs A."/>
            <person name="Gujja S."/>
            <person name="Heilman E."/>
            <person name="Heiman D."/>
            <person name="Howarth C."/>
            <person name="Mehta T."/>
            <person name="Neiman D."/>
            <person name="Pearson M."/>
            <person name="Roberts A."/>
            <person name="Saif S."/>
            <person name="Shea T."/>
            <person name="Shenoy N."/>
            <person name="Sisk P."/>
            <person name="Stolte C."/>
            <person name="Sykes S."/>
            <person name="White J."/>
            <person name="Yandava C."/>
            <person name="Haas B."/>
            <person name="Nusbaum C."/>
            <person name="Birren B."/>
        </authorList>
    </citation>
    <scope>NUCLEOTIDE SEQUENCE [LARGE SCALE GENOMIC DNA]</scope>
    <source>
        <strain evidence="1">ATCC 50818</strain>
    </source>
</reference>
<evidence type="ECO:0000313" key="1">
    <source>
        <dbReference type="EMBL" id="EGD74681.1"/>
    </source>
</evidence>
<keyword evidence="2" id="KW-1185">Reference proteome</keyword>
<accession>F2UDI6</accession>
<gene>
    <name evidence="1" type="ORF">PTSG_12385</name>
</gene>
<dbReference type="EMBL" id="GL832969">
    <property type="protein sequence ID" value="EGD74681.1"/>
    <property type="molecule type" value="Genomic_DNA"/>
</dbReference>
<dbReference type="Proteomes" id="UP000007799">
    <property type="component" value="Unassembled WGS sequence"/>
</dbReference>
<dbReference type="KEGG" id="sre:PTSG_12385"/>
<sequence length="884" mass="97688">MTACEAEDGCQWDAAGCFLAQHPCFQYQDKRRCNGRDECQWQEMCLRSVIEHEFDDYGSTYCERMVCRDALSKCTGGCRATYECALRPSQQGECTDPDVCLNECMDQVSRTAEEHAAFMEVAKCEKRCYFAPVCAVSNEEMCQANHLCSRNQYCAPKDDTLCWAETKLACLSDRRCSWDEDNYWCYLQRHECLSYQDATLCRASSSSCEWRKECEYDEPVPPEDPTKVCMEERCASVIKPCTERADCRAAWEFIGARYENGTCDAACFNDAYADLSVGAARLLDRAVSCTKTCLGEVECRTTYPTKDECSTSSECEWEQRCAAPEERCSGFLSQSACVQYGSSFCYWDSSVEKCNVNRRSNPCTRYTSSDSCTFNGCQWQEQCTSAPSTATCDADALDCLYNAHVDTTCDSTCYASCSSYVAGYTFASLLFKASSCLLDCHEECSPAEQPFIFEKQQCVESTDTVTVNVGSQWKATDRVLRAYCHFYDTDGVCGPSGCMTLGWVAPSSRDGFVSVTCELPDVWDILADGAEVKLRVTLYPSIAQNLVSPFCSTYNYALLTKRDTCTQPGSPCSQQTVPRIFDVSPECGIGDSSTVNVSVSIDPTYGEDARATCAFWIRNADGRLSCTWHGCYAAATVDAAGDTIMCTLPPSVPEDVSIFVTVQVWHKDNADKQRNQCFSHEGQSSYLWSDYDYGKFTAKCPVPQCTDEYVPRVYGIDPECDLAQDATTIDVSVAIDPTYGDDARATCAFWLPDATGRLSCTWHGCYAAASVNAAGTVITCTLPDGLPPNEEVHVTVQVWHKDNTANKQRNECFSHEGQSSYSWGGFDFGVFSVNCPGPECTDAYVPRVYGIEPACGLEEGAQTVNVSVAIDPTYGADARATCAF</sequence>